<keyword evidence="2 9" id="KW-0378">Hydrolase</keyword>
<dbReference type="FunFam" id="2.60.40.10:FF:000495">
    <property type="entry name" value="Periplasmic beta-glucosidase"/>
    <property type="match status" value="1"/>
</dbReference>
<dbReference type="AlphaFoldDB" id="A0A8J3ESE3"/>
<reference evidence="8" key="1">
    <citation type="journal article" date="2014" name="Int. J. Syst. Evol. Microbiol.">
        <title>Complete genome sequence of Corynebacterium casei LMG S-19264T (=DSM 44701T), isolated from a smear-ripened cheese.</title>
        <authorList>
            <consortium name="US DOE Joint Genome Institute (JGI-PGF)"/>
            <person name="Walter F."/>
            <person name="Albersmeier A."/>
            <person name="Kalinowski J."/>
            <person name="Ruckert C."/>
        </authorList>
    </citation>
    <scope>NUCLEOTIDE SEQUENCE</scope>
    <source>
        <strain evidence="8">CGMCC 1.14984</strain>
    </source>
</reference>
<evidence type="ECO:0000313" key="8">
    <source>
        <dbReference type="EMBL" id="GGI00872.1"/>
    </source>
</evidence>
<dbReference type="EMBL" id="VCJR02000003">
    <property type="protein sequence ID" value="NHK28915.1"/>
    <property type="molecule type" value="Genomic_DNA"/>
</dbReference>
<evidence type="ECO:0000313" key="9">
    <source>
        <dbReference type="EMBL" id="NHK28915.1"/>
    </source>
</evidence>
<dbReference type="InterPro" id="IPR001764">
    <property type="entry name" value="Glyco_hydro_3_N"/>
</dbReference>
<evidence type="ECO:0000313" key="10">
    <source>
        <dbReference type="Proteomes" id="UP000621856"/>
    </source>
</evidence>
<dbReference type="SUPFAM" id="SSF51445">
    <property type="entry name" value="(Trans)glycosidases"/>
    <property type="match status" value="1"/>
</dbReference>
<dbReference type="FunFam" id="3.20.20.300:FF:000005">
    <property type="entry name" value="Periplasmic beta-glucosidase"/>
    <property type="match status" value="1"/>
</dbReference>
<dbReference type="Gene3D" id="3.20.20.300">
    <property type="entry name" value="Glycoside hydrolase, family 3, N-terminal domain"/>
    <property type="match status" value="1"/>
</dbReference>
<reference evidence="9 11" key="2">
    <citation type="submission" date="2020-02" db="EMBL/GenBank/DDBJ databases">
        <title>Genome sequence of Parvularcula flava strain NH6-79.</title>
        <authorList>
            <person name="Abdul Karim M.H."/>
            <person name="Lam M.Q."/>
            <person name="Chen S.J."/>
            <person name="Yahya A."/>
            <person name="Shahir S."/>
            <person name="Shamsir M.S."/>
            <person name="Chong C.S."/>
        </authorList>
    </citation>
    <scope>NUCLEOTIDE SEQUENCE [LARGE SCALE GENOMIC DNA]</scope>
    <source>
        <strain evidence="9 11">NH6-79</strain>
    </source>
</reference>
<dbReference type="SMART" id="SM01217">
    <property type="entry name" value="Fn3_like"/>
    <property type="match status" value="1"/>
</dbReference>
<keyword evidence="9" id="KW-0326">Glycosidase</keyword>
<feature type="domain" description="Fibronectin type III-like" evidence="7">
    <location>
        <begin position="668"/>
        <end position="737"/>
    </location>
</feature>
<gene>
    <name evidence="8" type="primary">bglX</name>
    <name evidence="9" type="ORF">FF098_013415</name>
    <name evidence="8" type="ORF">GCM10011355_30190</name>
</gene>
<dbReference type="InterPro" id="IPR017853">
    <property type="entry name" value="GH"/>
</dbReference>
<keyword evidence="6" id="KW-0732">Signal</keyword>
<comment type="similarity">
    <text evidence="1">Belongs to the glycosyl hydrolase 3 family.</text>
</comment>
<dbReference type="Proteomes" id="UP000621856">
    <property type="component" value="Unassembled WGS sequence"/>
</dbReference>
<dbReference type="PANTHER" id="PTHR42715">
    <property type="entry name" value="BETA-GLUCOSIDASE"/>
    <property type="match status" value="1"/>
</dbReference>
<dbReference type="PRINTS" id="PR00133">
    <property type="entry name" value="GLHYDRLASE3"/>
</dbReference>
<dbReference type="Proteomes" id="UP000818603">
    <property type="component" value="Unassembled WGS sequence"/>
</dbReference>
<dbReference type="PANTHER" id="PTHR42715:SF10">
    <property type="entry name" value="BETA-GLUCOSIDASE"/>
    <property type="match status" value="1"/>
</dbReference>
<dbReference type="InterPro" id="IPR013783">
    <property type="entry name" value="Ig-like_fold"/>
</dbReference>
<organism evidence="8 10">
    <name type="scientific">Aquisalinus luteolus</name>
    <dbReference type="NCBI Taxonomy" id="1566827"/>
    <lineage>
        <taxon>Bacteria</taxon>
        <taxon>Pseudomonadati</taxon>
        <taxon>Pseudomonadota</taxon>
        <taxon>Alphaproteobacteria</taxon>
        <taxon>Parvularculales</taxon>
        <taxon>Parvularculaceae</taxon>
        <taxon>Aquisalinus</taxon>
    </lineage>
</organism>
<keyword evidence="11" id="KW-1185">Reference proteome</keyword>
<dbReference type="Gene3D" id="3.40.50.1700">
    <property type="entry name" value="Glycoside hydrolase family 3 C-terminal domain"/>
    <property type="match status" value="1"/>
</dbReference>
<dbReference type="SUPFAM" id="SSF52279">
    <property type="entry name" value="Beta-D-glucan exohydrolase, C-terminal domain"/>
    <property type="match status" value="1"/>
</dbReference>
<accession>A0A8J3ESE3</accession>
<evidence type="ECO:0000256" key="6">
    <source>
        <dbReference type="SAM" id="SignalP"/>
    </source>
</evidence>
<dbReference type="NCBIfam" id="NF011678">
    <property type="entry name" value="PRK15098.1"/>
    <property type="match status" value="1"/>
</dbReference>
<evidence type="ECO:0000256" key="2">
    <source>
        <dbReference type="ARBA" id="ARBA00022801"/>
    </source>
</evidence>
<comment type="caution">
    <text evidence="8">The sequence shown here is derived from an EMBL/GenBank/DDBJ whole genome shotgun (WGS) entry which is preliminary data.</text>
</comment>
<dbReference type="Pfam" id="PF01915">
    <property type="entry name" value="Glyco_hydro_3_C"/>
    <property type="match status" value="1"/>
</dbReference>
<dbReference type="InterPro" id="IPR036881">
    <property type="entry name" value="Glyco_hydro_3_C_sf"/>
</dbReference>
<dbReference type="GO" id="GO:0008422">
    <property type="term" value="F:beta-glucosidase activity"/>
    <property type="evidence" value="ECO:0007669"/>
    <property type="project" value="UniProtKB-ARBA"/>
</dbReference>
<dbReference type="InterPro" id="IPR036962">
    <property type="entry name" value="Glyco_hydro_3_N_sf"/>
</dbReference>
<dbReference type="InterPro" id="IPR002772">
    <property type="entry name" value="Glyco_hydro_3_C"/>
</dbReference>
<evidence type="ECO:0000256" key="4">
    <source>
        <dbReference type="ARBA" id="ARBA00032194"/>
    </source>
</evidence>
<dbReference type="GO" id="GO:0005975">
    <property type="term" value="P:carbohydrate metabolic process"/>
    <property type="evidence" value="ECO:0007669"/>
    <property type="project" value="InterPro"/>
</dbReference>
<dbReference type="Pfam" id="PF14310">
    <property type="entry name" value="Fn3-like"/>
    <property type="match status" value="1"/>
</dbReference>
<dbReference type="Pfam" id="PF00933">
    <property type="entry name" value="Glyco_hydro_3"/>
    <property type="match status" value="1"/>
</dbReference>
<proteinExistence type="inferred from homology"/>
<evidence type="ECO:0000256" key="5">
    <source>
        <dbReference type="ARBA" id="ARBA00032594"/>
    </source>
</evidence>
<dbReference type="InterPro" id="IPR026891">
    <property type="entry name" value="Fn3-like"/>
</dbReference>
<feature type="chain" id="PRO_5035304463" description="Beta-D-glucoside glucohydrolase" evidence="6">
    <location>
        <begin position="22"/>
        <end position="750"/>
    </location>
</feature>
<dbReference type="EMBL" id="BMGZ01000003">
    <property type="protein sequence ID" value="GGI00872.1"/>
    <property type="molecule type" value="Genomic_DNA"/>
</dbReference>
<reference evidence="8" key="3">
    <citation type="submission" date="2020-09" db="EMBL/GenBank/DDBJ databases">
        <authorList>
            <person name="Sun Q."/>
            <person name="Zhou Y."/>
        </authorList>
    </citation>
    <scope>NUCLEOTIDE SEQUENCE</scope>
    <source>
        <strain evidence="8">CGMCC 1.14984</strain>
    </source>
</reference>
<sequence>MIKQFLAGLAVLAGTSPVALMAQDDIEGQIDALLAEMTLEEKVGQLTQYSSFWDATGPAPQGGEQEEKFEQVREGRVGSMLNVVGRDEVRAVQELAVEDSRLGIPLIFGYDVVHGHKTIFPIPLAESASWDIDLIEQSARIAAVEAAAQGLNWTFAPMVDISRDPRWGRVMEGAGEDPYLGARIAVARVKGFQGDDLSADDTIAATIKHLAGYGFAEGGRDYNTADFGTVTLHNVILPPFKAAVEEADVRTAMNSFNILNGVPATGDAYLQRDLLKEAWGFDGFIVSDWASGREMIDHGFAAGPRDAAELAIEAGSDMDMESYIYRDHLAGLVESGAVDMAIVDDAVRRVLRVKHELGLFKDPYRYVDDPDQEDILMSPDHRAVALDVAKNSIVLLKNKASLLPLKGGEKVALIGALAADKDTPLGNWRAAGETGTAVSVVEGFEAAGVSFTYREGAAVEVGEAGFPQPVVVNTTDRSGFDAAVAAARKADKVVLVLGEDGLQSGEGRSRSDIGLPGVQQELLEAVHAANPETVLVVMSGRPLILDWADANVPAIVQAWHLGHESGHAITSVLTGDHNPGGKLPMSFPRSVGQIPVYYNYMMTGRPGPLENEVFWSHYNDLPNTPLYAFGHGLSYTGFNYSGLEITQGGRSVTVSVTLENTGDVAGTEVAQLYLRDPVASVVRPVRELKGFEKVMLEPGESTLVTFELTDAELGFYDPYGNFKVENGDFEVYVGGSSAADLGGSFTWSSN</sequence>
<dbReference type="RefSeq" id="WP_155141444.1">
    <property type="nucleotide sequence ID" value="NZ_BMGZ01000003.1"/>
</dbReference>
<feature type="signal peptide" evidence="6">
    <location>
        <begin position="1"/>
        <end position="21"/>
    </location>
</feature>
<dbReference type="InterPro" id="IPR050288">
    <property type="entry name" value="Cellulose_deg_GH3"/>
</dbReference>
<evidence type="ECO:0000256" key="1">
    <source>
        <dbReference type="ARBA" id="ARBA00005336"/>
    </source>
</evidence>
<evidence type="ECO:0000313" key="11">
    <source>
        <dbReference type="Proteomes" id="UP000818603"/>
    </source>
</evidence>
<evidence type="ECO:0000256" key="3">
    <source>
        <dbReference type="ARBA" id="ARBA00031448"/>
    </source>
</evidence>
<name>A0A8J3ESE3_9PROT</name>
<protein>
    <recommendedName>
        <fullName evidence="5">Beta-D-glucoside glucohydrolase</fullName>
    </recommendedName>
    <alternativeName>
        <fullName evidence="3">Cellobiase</fullName>
    </alternativeName>
    <alternativeName>
        <fullName evidence="4">Gentiobiase</fullName>
    </alternativeName>
</protein>
<evidence type="ECO:0000259" key="7">
    <source>
        <dbReference type="SMART" id="SM01217"/>
    </source>
</evidence>
<dbReference type="Gene3D" id="2.60.40.10">
    <property type="entry name" value="Immunoglobulins"/>
    <property type="match status" value="1"/>
</dbReference>